<dbReference type="Proteomes" id="UP000243459">
    <property type="component" value="Chromosome 4"/>
</dbReference>
<protein>
    <submittedName>
        <fullName evidence="1">Uncharacterized protein</fullName>
    </submittedName>
</protein>
<reference evidence="2" key="1">
    <citation type="journal article" date="2017" name="Nat. Commun.">
        <title>The asparagus genome sheds light on the origin and evolution of a young Y chromosome.</title>
        <authorList>
            <person name="Harkess A."/>
            <person name="Zhou J."/>
            <person name="Xu C."/>
            <person name="Bowers J.E."/>
            <person name="Van der Hulst R."/>
            <person name="Ayyampalayam S."/>
            <person name="Mercati F."/>
            <person name="Riccardi P."/>
            <person name="McKain M.R."/>
            <person name="Kakrana A."/>
            <person name="Tang H."/>
            <person name="Ray J."/>
            <person name="Groenendijk J."/>
            <person name="Arikit S."/>
            <person name="Mathioni S.M."/>
            <person name="Nakano M."/>
            <person name="Shan H."/>
            <person name="Telgmann-Rauber A."/>
            <person name="Kanno A."/>
            <person name="Yue Z."/>
            <person name="Chen H."/>
            <person name="Li W."/>
            <person name="Chen Y."/>
            <person name="Xu X."/>
            <person name="Zhang Y."/>
            <person name="Luo S."/>
            <person name="Chen H."/>
            <person name="Gao J."/>
            <person name="Mao Z."/>
            <person name="Pires J.C."/>
            <person name="Luo M."/>
            <person name="Kudrna D."/>
            <person name="Wing R.A."/>
            <person name="Meyers B.C."/>
            <person name="Yi K."/>
            <person name="Kong H."/>
            <person name="Lavrijsen P."/>
            <person name="Sunseri F."/>
            <person name="Falavigna A."/>
            <person name="Ye Y."/>
            <person name="Leebens-Mack J.H."/>
            <person name="Chen G."/>
        </authorList>
    </citation>
    <scope>NUCLEOTIDE SEQUENCE [LARGE SCALE GENOMIC DNA]</scope>
    <source>
        <strain evidence="2">cv. DH0086</strain>
    </source>
</reference>
<name>A0A5P1EZX8_ASPOF</name>
<dbReference type="Gramene" id="ONK71645">
    <property type="protein sequence ID" value="ONK71645"/>
    <property type="gene ID" value="A4U43_C04F10860"/>
</dbReference>
<keyword evidence="2" id="KW-1185">Reference proteome</keyword>
<sequence>MLYNNLEDYNTQALGKEDKASEPLGRMKKTSIFHGVLFLAVLMAFGQKQLVADGQQTCTANVCYPKLCQALCENVFKTANATGICEDGGTTCRCYYNCGK</sequence>
<proteinExistence type="predicted"/>
<gene>
    <name evidence="1" type="ORF">A4U43_C04F10860</name>
</gene>
<evidence type="ECO:0000313" key="1">
    <source>
        <dbReference type="EMBL" id="ONK71645.1"/>
    </source>
</evidence>
<dbReference type="AlphaFoldDB" id="A0A5P1EZX8"/>
<accession>A0A5P1EZX8</accession>
<evidence type="ECO:0000313" key="2">
    <source>
        <dbReference type="Proteomes" id="UP000243459"/>
    </source>
</evidence>
<organism evidence="1 2">
    <name type="scientific">Asparagus officinalis</name>
    <name type="common">Garden asparagus</name>
    <dbReference type="NCBI Taxonomy" id="4686"/>
    <lineage>
        <taxon>Eukaryota</taxon>
        <taxon>Viridiplantae</taxon>
        <taxon>Streptophyta</taxon>
        <taxon>Embryophyta</taxon>
        <taxon>Tracheophyta</taxon>
        <taxon>Spermatophyta</taxon>
        <taxon>Magnoliopsida</taxon>
        <taxon>Liliopsida</taxon>
        <taxon>Asparagales</taxon>
        <taxon>Asparagaceae</taxon>
        <taxon>Asparagoideae</taxon>
        <taxon>Asparagus</taxon>
    </lineage>
</organism>
<dbReference type="EMBL" id="CM007384">
    <property type="protein sequence ID" value="ONK71645.1"/>
    <property type="molecule type" value="Genomic_DNA"/>
</dbReference>